<dbReference type="GO" id="GO:0016491">
    <property type="term" value="F:oxidoreductase activity"/>
    <property type="evidence" value="ECO:0007669"/>
    <property type="project" value="UniProtKB-KW"/>
</dbReference>
<keyword evidence="3" id="KW-0560">Oxidoreductase</keyword>
<dbReference type="PRINTS" id="PR00069">
    <property type="entry name" value="ALDKETRDTASE"/>
</dbReference>
<dbReference type="KEGG" id="lcu:PL11_005525"/>
<organism evidence="5 6">
    <name type="scientific">Lentilactobacillus curieae</name>
    <dbReference type="NCBI Taxonomy" id="1138822"/>
    <lineage>
        <taxon>Bacteria</taxon>
        <taxon>Bacillati</taxon>
        <taxon>Bacillota</taxon>
        <taxon>Bacilli</taxon>
        <taxon>Lactobacillales</taxon>
        <taxon>Lactobacillaceae</taxon>
        <taxon>Lentilactobacillus</taxon>
    </lineage>
</organism>
<dbReference type="GO" id="GO:0051596">
    <property type="term" value="P:methylglyoxal catabolic process"/>
    <property type="evidence" value="ECO:0007669"/>
    <property type="project" value="TreeGrafter"/>
</dbReference>
<evidence type="ECO:0000256" key="1">
    <source>
        <dbReference type="ARBA" id="ARBA00006515"/>
    </source>
</evidence>
<evidence type="ECO:0000256" key="3">
    <source>
        <dbReference type="ARBA" id="ARBA00023002"/>
    </source>
</evidence>
<dbReference type="EMBL" id="CP018906">
    <property type="protein sequence ID" value="AQW21430.1"/>
    <property type="molecule type" value="Genomic_DNA"/>
</dbReference>
<sequence>MYSANSERYSNMIYNRVGRSGLKLSALGLGLWHNFGSVDSFENQKAIIHEAFDKGITYFDLANNYGPIPGSAEENFGRIMAHDMKAYRDEMIISSKAGYDMWPGPYGEWGSRKNIIASADQSLKRLGLDYVDIFYSHRYDPETPVEETARALNQLVNSGKALYIGISNYNGEQTERIAKVFSDLGTPFIISQPQYNMFQRGSENDLFPVLSKLNKAAVGFSSLAQGLLTDKYLNGIPEDSRAHKSTSPFLGETQVDETLAAVKQLNEVANRRGQTLAEMALAWNLRRPEVASVLIGASRPEQIDDNVKALENLEFSDDELTEIDLILGKQQKIDW</sequence>
<evidence type="ECO:0000256" key="2">
    <source>
        <dbReference type="ARBA" id="ARBA00022857"/>
    </source>
</evidence>
<dbReference type="RefSeq" id="WP_035167878.1">
    <property type="nucleotide sequence ID" value="NZ_CP018906.1"/>
</dbReference>
<dbReference type="InterPro" id="IPR005399">
    <property type="entry name" value="K_chnl_volt-dep_bsu_KCNAB-rel"/>
</dbReference>
<dbReference type="Proteomes" id="UP000030361">
    <property type="component" value="Chromosome"/>
</dbReference>
<proteinExistence type="inferred from homology"/>
<protein>
    <submittedName>
        <fullName evidence="5">L-glyceraldehyde 3-phosphate reductase</fullName>
    </submittedName>
</protein>
<dbReference type="OrthoDB" id="9773828at2"/>
<dbReference type="Gene3D" id="3.20.20.100">
    <property type="entry name" value="NADP-dependent oxidoreductase domain"/>
    <property type="match status" value="1"/>
</dbReference>
<dbReference type="PANTHER" id="PTHR43150:SF4">
    <property type="entry name" value="L-GLYCERALDEHYDE 3-PHOSPHATE REDUCTASE"/>
    <property type="match status" value="1"/>
</dbReference>
<dbReference type="SUPFAM" id="SSF51430">
    <property type="entry name" value="NAD(P)-linked oxidoreductase"/>
    <property type="match status" value="1"/>
</dbReference>
<dbReference type="Pfam" id="PF00248">
    <property type="entry name" value="Aldo_ket_red"/>
    <property type="match status" value="1"/>
</dbReference>
<dbReference type="PANTHER" id="PTHR43150">
    <property type="entry name" value="HYPERKINETIC, ISOFORM M"/>
    <property type="match status" value="1"/>
</dbReference>
<gene>
    <name evidence="5" type="ORF">PL11_005525</name>
</gene>
<reference evidence="5 6" key="1">
    <citation type="journal article" date="2015" name="Genome Announc.">
        <title>Genome Sequence of Lactobacillus curieae CCTCC M 2011381T, a Novel Producer of Gamma-aminobutyric Acid.</title>
        <authorList>
            <person name="Wang Y."/>
            <person name="Wang Y."/>
            <person name="Lang C."/>
            <person name="Wei D."/>
            <person name="Xu P."/>
            <person name="Xie J."/>
        </authorList>
    </citation>
    <scope>NUCLEOTIDE SEQUENCE [LARGE SCALE GENOMIC DNA]</scope>
    <source>
        <strain evidence="5 6">CCTCC M 2011381</strain>
    </source>
</reference>
<comment type="similarity">
    <text evidence="1">Belongs to the shaker potassium channel beta subunit family.</text>
</comment>
<accession>A0A1S6QIJ3</accession>
<feature type="domain" description="NADP-dependent oxidoreductase" evidence="4">
    <location>
        <begin position="27"/>
        <end position="325"/>
    </location>
</feature>
<name>A0A1S6QIJ3_9LACO</name>
<dbReference type="InterPro" id="IPR036812">
    <property type="entry name" value="NAD(P)_OxRdtase_dom_sf"/>
</dbReference>
<dbReference type="AlphaFoldDB" id="A0A1S6QIJ3"/>
<dbReference type="InterPro" id="IPR023210">
    <property type="entry name" value="NADP_OxRdtase_dom"/>
</dbReference>
<keyword evidence="6" id="KW-1185">Reference proteome</keyword>
<keyword evidence="2" id="KW-0521">NADP</keyword>
<dbReference type="InterPro" id="IPR020471">
    <property type="entry name" value="AKR"/>
</dbReference>
<evidence type="ECO:0000259" key="4">
    <source>
        <dbReference type="Pfam" id="PF00248"/>
    </source>
</evidence>
<dbReference type="eggNOG" id="COG0667">
    <property type="taxonomic scope" value="Bacteria"/>
</dbReference>
<evidence type="ECO:0000313" key="5">
    <source>
        <dbReference type="EMBL" id="AQW21430.1"/>
    </source>
</evidence>
<evidence type="ECO:0000313" key="6">
    <source>
        <dbReference type="Proteomes" id="UP000030361"/>
    </source>
</evidence>